<dbReference type="EMBL" id="RHGB01000003">
    <property type="protein sequence ID" value="RNL66769.1"/>
    <property type="molecule type" value="Genomic_DNA"/>
</dbReference>
<proteinExistence type="predicted"/>
<gene>
    <name evidence="2" type="ORF">D0911_04330</name>
</gene>
<evidence type="ECO:0000313" key="2">
    <source>
        <dbReference type="EMBL" id="RNL66769.1"/>
    </source>
</evidence>
<dbReference type="Pfam" id="PF06742">
    <property type="entry name" value="DUF1214"/>
    <property type="match status" value="2"/>
</dbReference>
<feature type="domain" description="DUF1214" evidence="1">
    <location>
        <begin position="112"/>
        <end position="196"/>
    </location>
</feature>
<name>A0ABX9W5S0_9GAMM</name>
<evidence type="ECO:0000259" key="1">
    <source>
        <dbReference type="Pfam" id="PF06742"/>
    </source>
</evidence>
<evidence type="ECO:0000313" key="3">
    <source>
        <dbReference type="Proteomes" id="UP000274695"/>
    </source>
</evidence>
<feature type="domain" description="DUF1214" evidence="1">
    <location>
        <begin position="298"/>
        <end position="358"/>
    </location>
</feature>
<reference evidence="2 3" key="1">
    <citation type="submission" date="2018-10" db="EMBL/GenBank/DDBJ databases">
        <title>Draft genome sequence of Zhongshania sp. DSW25-10.</title>
        <authorList>
            <person name="Oh J."/>
        </authorList>
    </citation>
    <scope>NUCLEOTIDE SEQUENCE [LARGE SCALE GENOMIC DNA]</scope>
    <source>
        <strain evidence="2 3">DSW25-10</strain>
    </source>
</reference>
<comment type="caution">
    <text evidence="2">The sequence shown here is derived from an EMBL/GenBank/DDBJ whole genome shotgun (WGS) entry which is preliminary data.</text>
</comment>
<keyword evidence="3" id="KW-1185">Reference proteome</keyword>
<dbReference type="InterPro" id="IPR010621">
    <property type="entry name" value="DUF1214"/>
</dbReference>
<sequence length="421" mass="48521">MNRRLQTTLIAFPDLINRIYVVNELSESFDRLAKKLVETIVKRGQEIVFEDERITDDLLRGEALRYFTRVLAAGLVSQVEANEPACPRFIKIISPWLNWGYTNSDGTYDFVNLHGDYEYRIYGKRGDARLFDVELWEGDIADLAKASAIGNLRDINGGKSEVTFEADGSFEIFLSRERRGKNCLLLPEGHAHLYLRQWYYDYETEQASEFYIERIGETFPRPSLTAQDHVNNFERLIKFIDSVWRPLDHGIAQHYVSAPDIVPFPSGLITEGNAFRNQRYARGRYNLEQGQAIIMELTPPKAEYWMFGLMSPFWEIYDYLGRQVSINGHQAEIDDDGLLRIVIAHEDPGVANWLDAGNHSKGLIAGRYNWSEDVPIPTLKTVSLIELDQYLPASTKRISCVERSEILARRLQSQRKRGVDW</sequence>
<organism evidence="2 3">
    <name type="scientific">Zhongshania marina</name>
    <dbReference type="NCBI Taxonomy" id="2304603"/>
    <lineage>
        <taxon>Bacteria</taxon>
        <taxon>Pseudomonadati</taxon>
        <taxon>Pseudomonadota</taxon>
        <taxon>Gammaproteobacteria</taxon>
        <taxon>Cellvibrionales</taxon>
        <taxon>Spongiibacteraceae</taxon>
        <taxon>Zhongshania</taxon>
    </lineage>
</organism>
<accession>A0ABX9W5S0</accession>
<protein>
    <submittedName>
        <fullName evidence="2">DUF1214 domain-containing protein</fullName>
    </submittedName>
</protein>
<dbReference type="Proteomes" id="UP000274695">
    <property type="component" value="Unassembled WGS sequence"/>
</dbReference>